<keyword evidence="3" id="KW-0328">Glycosyltransferase</keyword>
<evidence type="ECO:0000256" key="5">
    <source>
        <dbReference type="ARBA" id="ARBA00022692"/>
    </source>
</evidence>
<dbReference type="InterPro" id="IPR023346">
    <property type="entry name" value="Lysozyme-like_dom_sf"/>
</dbReference>
<dbReference type="GO" id="GO:0008360">
    <property type="term" value="P:regulation of cell shape"/>
    <property type="evidence" value="ECO:0007669"/>
    <property type="project" value="UniProtKB-KW"/>
</dbReference>
<dbReference type="SUPFAM" id="SSF53955">
    <property type="entry name" value="Lysozyme-like"/>
    <property type="match status" value="1"/>
</dbReference>
<evidence type="ECO:0000256" key="8">
    <source>
        <dbReference type="ARBA" id="ARBA00022989"/>
    </source>
</evidence>
<dbReference type="InterPro" id="IPR011812">
    <property type="entry name" value="Pep_trsgly"/>
</dbReference>
<dbReference type="PANTHER" id="PTHR30400:SF0">
    <property type="entry name" value="BIOSYNTHETIC PEPTIDOGLYCAN TRANSGLYCOSYLASE"/>
    <property type="match status" value="1"/>
</dbReference>
<dbReference type="Gene3D" id="1.10.3810.10">
    <property type="entry name" value="Biosynthetic peptidoglycan transglycosylase-like"/>
    <property type="match status" value="1"/>
</dbReference>
<keyword evidence="8" id="KW-1133">Transmembrane helix</keyword>
<dbReference type="NCBIfam" id="TIGR02070">
    <property type="entry name" value="mono_pep_trsgly"/>
    <property type="match status" value="1"/>
</dbReference>
<dbReference type="GO" id="GO:0016763">
    <property type="term" value="F:pentosyltransferase activity"/>
    <property type="evidence" value="ECO:0007669"/>
    <property type="project" value="InterPro"/>
</dbReference>
<keyword evidence="2" id="KW-0997">Cell inner membrane</keyword>
<dbReference type="GO" id="GO:0016020">
    <property type="term" value="C:membrane"/>
    <property type="evidence" value="ECO:0007669"/>
    <property type="project" value="InterPro"/>
</dbReference>
<gene>
    <name evidence="12" type="ORF">A2V92_00445</name>
</gene>
<organism evidence="12 13">
    <name type="scientific">Candidatus Muproteobacteria bacterium RBG_16_65_31</name>
    <dbReference type="NCBI Taxonomy" id="1817759"/>
    <lineage>
        <taxon>Bacteria</taxon>
        <taxon>Pseudomonadati</taxon>
        <taxon>Pseudomonadota</taxon>
        <taxon>Candidatus Muproteobacteria</taxon>
    </lineage>
</organism>
<keyword evidence="9" id="KW-0472">Membrane</keyword>
<evidence type="ECO:0000313" key="12">
    <source>
        <dbReference type="EMBL" id="OGI42663.1"/>
    </source>
</evidence>
<evidence type="ECO:0000313" key="13">
    <source>
        <dbReference type="Proteomes" id="UP000179344"/>
    </source>
</evidence>
<dbReference type="Pfam" id="PF00912">
    <property type="entry name" value="Transgly"/>
    <property type="match status" value="1"/>
</dbReference>
<sequence>MLILLILDLFYLTVTWPDWKRIAAGPVPKSNFIGEYEKQLAEHKDRPSLRWQPVPFSEIPKHVVRAAIVAEDSRFYEHSGFDLIAFKEAMDYNLAEGRLAMGASTISQQTVKNLLLSPARNPLRKWHELVLTWGMEQNVSKRRILEIYLNVAELGPGIYGVEAAAQVYWGVHAAALTPQQAAELAATFPSPLKHNPATRTQPFEKRAQKILGLLTRYPGEAASALSEFGLEPVAEEGAAAAPRADALLATNPVHPSDGPRYNP</sequence>
<evidence type="ECO:0000259" key="11">
    <source>
        <dbReference type="Pfam" id="PF00912"/>
    </source>
</evidence>
<keyword evidence="1" id="KW-1003">Cell membrane</keyword>
<dbReference type="PANTHER" id="PTHR30400">
    <property type="entry name" value="MONOFUNCTIONAL BIOSYNTHETIC PEPTIDOGLYCAN TRANSGLYCOSYLASE"/>
    <property type="match status" value="1"/>
</dbReference>
<evidence type="ECO:0000256" key="9">
    <source>
        <dbReference type="ARBA" id="ARBA00023136"/>
    </source>
</evidence>
<dbReference type="EMBL" id="MFST01000144">
    <property type="protein sequence ID" value="OGI42663.1"/>
    <property type="molecule type" value="Genomic_DNA"/>
</dbReference>
<evidence type="ECO:0000256" key="7">
    <source>
        <dbReference type="ARBA" id="ARBA00022984"/>
    </source>
</evidence>
<keyword evidence="10" id="KW-0961">Cell wall biogenesis/degradation</keyword>
<comment type="caution">
    <text evidence="12">The sequence shown here is derived from an EMBL/GenBank/DDBJ whole genome shotgun (WGS) entry which is preliminary data.</text>
</comment>
<dbReference type="GO" id="GO:0009252">
    <property type="term" value="P:peptidoglycan biosynthetic process"/>
    <property type="evidence" value="ECO:0007669"/>
    <property type="project" value="UniProtKB-KW"/>
</dbReference>
<keyword evidence="6" id="KW-0133">Cell shape</keyword>
<keyword evidence="5" id="KW-0812">Transmembrane</keyword>
<dbReference type="InterPro" id="IPR001264">
    <property type="entry name" value="Glyco_trans_51"/>
</dbReference>
<accession>A0A1F6TC13</accession>
<keyword evidence="4" id="KW-0808">Transferase</keyword>
<feature type="domain" description="Glycosyl transferase family 51" evidence="11">
    <location>
        <begin position="50"/>
        <end position="212"/>
    </location>
</feature>
<evidence type="ECO:0000256" key="6">
    <source>
        <dbReference type="ARBA" id="ARBA00022960"/>
    </source>
</evidence>
<evidence type="ECO:0000256" key="1">
    <source>
        <dbReference type="ARBA" id="ARBA00022475"/>
    </source>
</evidence>
<dbReference type="InterPro" id="IPR036950">
    <property type="entry name" value="PBP_transglycosylase"/>
</dbReference>
<dbReference type="GO" id="GO:0071555">
    <property type="term" value="P:cell wall organization"/>
    <property type="evidence" value="ECO:0007669"/>
    <property type="project" value="UniProtKB-KW"/>
</dbReference>
<protein>
    <submittedName>
        <fullName evidence="12">Monofunctional biosynthetic peptidoglycan transglycosylase</fullName>
    </submittedName>
</protein>
<proteinExistence type="predicted"/>
<dbReference type="Proteomes" id="UP000179344">
    <property type="component" value="Unassembled WGS sequence"/>
</dbReference>
<evidence type="ECO:0000256" key="4">
    <source>
        <dbReference type="ARBA" id="ARBA00022679"/>
    </source>
</evidence>
<dbReference type="GO" id="GO:0009274">
    <property type="term" value="C:peptidoglycan-based cell wall"/>
    <property type="evidence" value="ECO:0007669"/>
    <property type="project" value="InterPro"/>
</dbReference>
<evidence type="ECO:0000256" key="3">
    <source>
        <dbReference type="ARBA" id="ARBA00022676"/>
    </source>
</evidence>
<evidence type="ECO:0000256" key="2">
    <source>
        <dbReference type="ARBA" id="ARBA00022519"/>
    </source>
</evidence>
<name>A0A1F6TC13_9PROT</name>
<evidence type="ECO:0000256" key="10">
    <source>
        <dbReference type="ARBA" id="ARBA00023316"/>
    </source>
</evidence>
<reference evidence="12 13" key="1">
    <citation type="journal article" date="2016" name="Nat. Commun.">
        <title>Thousands of microbial genomes shed light on interconnected biogeochemical processes in an aquifer system.</title>
        <authorList>
            <person name="Anantharaman K."/>
            <person name="Brown C.T."/>
            <person name="Hug L.A."/>
            <person name="Sharon I."/>
            <person name="Castelle C.J."/>
            <person name="Probst A.J."/>
            <person name="Thomas B.C."/>
            <person name="Singh A."/>
            <person name="Wilkins M.J."/>
            <person name="Karaoz U."/>
            <person name="Brodie E.L."/>
            <person name="Williams K.H."/>
            <person name="Hubbard S.S."/>
            <person name="Banfield J.F."/>
        </authorList>
    </citation>
    <scope>NUCLEOTIDE SEQUENCE [LARGE SCALE GENOMIC DNA]</scope>
</reference>
<keyword evidence="7" id="KW-0573">Peptidoglycan synthesis</keyword>
<dbReference type="AlphaFoldDB" id="A0A1F6TC13"/>